<protein>
    <recommendedName>
        <fullName evidence="1">Lipocalin-like domain-containing protein</fullName>
    </recommendedName>
</protein>
<evidence type="ECO:0000259" key="1">
    <source>
        <dbReference type="Pfam" id="PF13924"/>
    </source>
</evidence>
<evidence type="ECO:0000313" key="2">
    <source>
        <dbReference type="EMBL" id="GER86939.1"/>
    </source>
</evidence>
<gene>
    <name evidence="2" type="ORF">KDW_11010</name>
</gene>
<dbReference type="Proteomes" id="UP000326912">
    <property type="component" value="Unassembled WGS sequence"/>
</dbReference>
<evidence type="ECO:0000313" key="3">
    <source>
        <dbReference type="Proteomes" id="UP000326912"/>
    </source>
</evidence>
<dbReference type="InterPro" id="IPR024311">
    <property type="entry name" value="Lipocalin-like"/>
</dbReference>
<sequence>MKQNIDPAVLTGTWKLAAVEIRFSDGDIIYPWGLQARGHLVYAADGYMSAVISASERVHFTTDDILTGTIEEQARAARSYISYGGPYEIHGNEVIHHVEVSLFPNWVGQQQRRFIEAVDGEQLILRSAPLLASGREGIGYLIWKRHVQTPGTIE</sequence>
<dbReference type="AlphaFoldDB" id="A0A5J4KL95"/>
<name>A0A5J4KL95_9CHLR</name>
<feature type="domain" description="Lipocalin-like" evidence="1">
    <location>
        <begin position="12"/>
        <end position="145"/>
    </location>
</feature>
<dbReference type="EMBL" id="BKZW01000001">
    <property type="protein sequence ID" value="GER86939.1"/>
    <property type="molecule type" value="Genomic_DNA"/>
</dbReference>
<comment type="caution">
    <text evidence="2">The sequence shown here is derived from an EMBL/GenBank/DDBJ whole genome shotgun (WGS) entry which is preliminary data.</text>
</comment>
<organism evidence="2 3">
    <name type="scientific">Dictyobacter vulcani</name>
    <dbReference type="NCBI Taxonomy" id="2607529"/>
    <lineage>
        <taxon>Bacteria</taxon>
        <taxon>Bacillati</taxon>
        <taxon>Chloroflexota</taxon>
        <taxon>Ktedonobacteria</taxon>
        <taxon>Ktedonobacterales</taxon>
        <taxon>Dictyobacteraceae</taxon>
        <taxon>Dictyobacter</taxon>
    </lineage>
</organism>
<keyword evidence="3" id="KW-1185">Reference proteome</keyword>
<reference evidence="2 3" key="1">
    <citation type="submission" date="2019-10" db="EMBL/GenBank/DDBJ databases">
        <title>Dictyobacter vulcani sp. nov., within the class Ktedonobacteria, isolated from soil of volcanic Mt. Zao.</title>
        <authorList>
            <person name="Zheng Y."/>
            <person name="Wang C.M."/>
            <person name="Sakai Y."/>
            <person name="Abe K."/>
            <person name="Yokota A."/>
            <person name="Yabe S."/>
        </authorList>
    </citation>
    <scope>NUCLEOTIDE SEQUENCE [LARGE SCALE GENOMIC DNA]</scope>
    <source>
        <strain evidence="2 3">W12</strain>
    </source>
</reference>
<dbReference type="RefSeq" id="WP_151754990.1">
    <property type="nucleotide sequence ID" value="NZ_BKZW01000001.1"/>
</dbReference>
<accession>A0A5J4KL95</accession>
<dbReference type="Pfam" id="PF13924">
    <property type="entry name" value="Lipocalin_5"/>
    <property type="match status" value="1"/>
</dbReference>
<proteinExistence type="predicted"/>